<protein>
    <submittedName>
        <fullName evidence="3">Peroxiredoxin</fullName>
    </submittedName>
</protein>
<evidence type="ECO:0000313" key="3">
    <source>
        <dbReference type="EMBL" id="PZX36657.1"/>
    </source>
</evidence>
<keyword evidence="1" id="KW-0812">Transmembrane</keyword>
<keyword evidence="1" id="KW-0472">Membrane</keyword>
<accession>A0ABX5PTQ9</accession>
<dbReference type="Gene3D" id="3.40.30.10">
    <property type="entry name" value="Glutaredoxin"/>
    <property type="match status" value="1"/>
</dbReference>
<sequence length="487" mass="56468">MFDIISLSRKRNHYIFPATLLIGCLLLLIGCEEKTTSKTTSISIAGKIINPITDYVVIRNYIDIQDTLQLNDKGVFDKKYKNIATGFYTFVHGNEYQSIYIGPGDSLRWRLNTKAFDESLAFTGATSKENNYLIKLFLETETNNRKILSEYQREPIDFKKMIDSLTGATIKQLKKIAKENNFTDDFVEGTERIIEFNSWTRLERYAYTHFGKNEILKSDFLPSNFYAHRHKLELNNTELLNKYTYRPYITSLVSNIALYNCALKHGSGKLVDRNGFEYRSEKLNVIDSLFNNETLKSLFAGNETRNFIRSRKNIAEINKLVDQFLELSEDEQLKNEITKMAATYINLDPGNKLPDFELYTYDQNTTQLSDQVKGLSVLFYWSDKNETYALRIHKLVNGLRSKYPEINFIGINLDDPKSKTWREASSKFGFNESSEFQLVDNQSISKQLALRNENRSMLIGPELIILDPNINLFHYKIETTLLGYLSR</sequence>
<comment type="caution">
    <text evidence="3">The sequence shown here is derived from an EMBL/GenBank/DDBJ whole genome shotgun (WGS) entry which is preliminary data.</text>
</comment>
<organism evidence="3 4">
    <name type="scientific">Nonlabens dokdonensis</name>
    <dbReference type="NCBI Taxonomy" id="328515"/>
    <lineage>
        <taxon>Bacteria</taxon>
        <taxon>Pseudomonadati</taxon>
        <taxon>Bacteroidota</taxon>
        <taxon>Flavobacteriia</taxon>
        <taxon>Flavobacteriales</taxon>
        <taxon>Flavobacteriaceae</taxon>
        <taxon>Nonlabens</taxon>
    </lineage>
</organism>
<name>A0ABX5PTQ9_9FLAO</name>
<dbReference type="RefSeq" id="WP_015363407.1">
    <property type="nucleotide sequence ID" value="NZ_QKZR01000009.1"/>
</dbReference>
<dbReference type="InterPro" id="IPR000866">
    <property type="entry name" value="AhpC/TSA"/>
</dbReference>
<dbReference type="Pfam" id="PF00578">
    <property type="entry name" value="AhpC-TSA"/>
    <property type="match status" value="1"/>
</dbReference>
<reference evidence="3 4" key="1">
    <citation type="submission" date="2018-06" db="EMBL/GenBank/DDBJ databases">
        <title>Genomic Encyclopedia of Archaeal and Bacterial Type Strains, Phase II (KMG-II): from individual species to whole genera.</title>
        <authorList>
            <person name="Goeker M."/>
        </authorList>
    </citation>
    <scope>NUCLEOTIDE SEQUENCE [LARGE SCALE GENOMIC DNA]</scope>
    <source>
        <strain evidence="3 4">DSM 17205</strain>
    </source>
</reference>
<dbReference type="EMBL" id="QKZR01000009">
    <property type="protein sequence ID" value="PZX36657.1"/>
    <property type="molecule type" value="Genomic_DNA"/>
</dbReference>
<dbReference type="SUPFAM" id="SSF52833">
    <property type="entry name" value="Thioredoxin-like"/>
    <property type="match status" value="1"/>
</dbReference>
<keyword evidence="1" id="KW-1133">Transmembrane helix</keyword>
<feature type="transmembrane region" description="Helical" evidence="1">
    <location>
        <begin position="12"/>
        <end position="30"/>
    </location>
</feature>
<keyword evidence="4" id="KW-1185">Reference proteome</keyword>
<gene>
    <name evidence="3" type="ORF">LX97_03414</name>
</gene>
<evidence type="ECO:0000256" key="1">
    <source>
        <dbReference type="SAM" id="Phobius"/>
    </source>
</evidence>
<evidence type="ECO:0000313" key="4">
    <source>
        <dbReference type="Proteomes" id="UP000248584"/>
    </source>
</evidence>
<dbReference type="InterPro" id="IPR036249">
    <property type="entry name" value="Thioredoxin-like_sf"/>
</dbReference>
<feature type="domain" description="Alkyl hydroperoxide reductase subunit C/ Thiol specific antioxidant" evidence="2">
    <location>
        <begin position="349"/>
        <end position="470"/>
    </location>
</feature>
<evidence type="ECO:0000259" key="2">
    <source>
        <dbReference type="Pfam" id="PF00578"/>
    </source>
</evidence>
<proteinExistence type="predicted"/>
<dbReference type="Proteomes" id="UP000248584">
    <property type="component" value="Unassembled WGS sequence"/>
</dbReference>